<organism evidence="1 2">
    <name type="scientific">Pyropia yezoensis</name>
    <name type="common">Susabi-nori</name>
    <name type="synonym">Porphyra yezoensis</name>
    <dbReference type="NCBI Taxonomy" id="2788"/>
    <lineage>
        <taxon>Eukaryota</taxon>
        <taxon>Rhodophyta</taxon>
        <taxon>Bangiophyceae</taxon>
        <taxon>Bangiales</taxon>
        <taxon>Bangiaceae</taxon>
        <taxon>Pyropia</taxon>
    </lineage>
</organism>
<evidence type="ECO:0000313" key="2">
    <source>
        <dbReference type="Proteomes" id="UP000798662"/>
    </source>
</evidence>
<accession>A0ACC3BI94</accession>
<evidence type="ECO:0000313" key="1">
    <source>
        <dbReference type="EMBL" id="KAK1857639.1"/>
    </source>
</evidence>
<proteinExistence type="predicted"/>
<protein>
    <submittedName>
        <fullName evidence="1">Uncharacterized protein</fullName>
    </submittedName>
</protein>
<keyword evidence="2" id="KW-1185">Reference proteome</keyword>
<comment type="caution">
    <text evidence="1">The sequence shown here is derived from an EMBL/GenBank/DDBJ whole genome shotgun (WGS) entry which is preliminary data.</text>
</comment>
<dbReference type="EMBL" id="CM020618">
    <property type="protein sequence ID" value="KAK1857639.1"/>
    <property type="molecule type" value="Genomic_DNA"/>
</dbReference>
<name>A0ACC3BI94_PYRYE</name>
<sequence length="1031" mass="111726">MPGVAVEKEADGTLAADEVPVGIGALVADDSGSYDAAIRAQLYPLLELTGVLRDNVGDGGMHAEYQYQSLTTRIFSLYEVLDDAARSVPILERRKNSRTGRFNSTRLGALQQFVLGVGGAGLSVREQKQLYDFLEIWDRRDAVDPMETRDDLSLSAVFPTVSSFTKALRDDLDDAVLSTGWKKLKIREGGTVYEVYNRSVLEVVMARLQKGDGGVRLWSGEDGPAPPTNMRQTPMDGDAFRLCEKEVVATHGGTSFVLGLHLYSDSSQLSWSGAHKLYPVRVRLVNDDTGDIHWMTVAYIPLVRIQVEKAAKERSRLRRCGILQRVLYVCMRTAMAASRFGVEVRMGGQQLMAFTRVLLYVCDQPEERAVLCLKAGQCQRPCSQCDVMVDVAGSSEALDAAGRDVVETLERQLEASGHRQHGRSRARREDLEVVDSLTGFVPALAAMEGLSTSPYLLYKMIGFDALHVLDLGVTRMLVQWLVEVFPKICKGHMPLAGTDAATRRVCNKRIDHLGRRSKACKTPPGYLVKHDEPQSVYTGKQQREGVSTMAFLVAGAWRTRGALPVPALPVRGGVAEIGEAALPVGDGLQDAVPDLAARVAALRLDEAPEEGAASDDPASVAGGPEYDWSAYHAVWGETPIDEAITAMFAEFAVLHAEMYGYTCSTAPMPLTLNAGKCIADRAQCFVTQYLTPILGPQHTSKVHRLLCHVMDAIRMHGNINNGNAGINERMHKEDKPYYSRTNKSISDFTRQLVVQAQGAHIILRRNAEEEEDRPADVLACGDESSDGEGLGPGLTEEEGAPGIAAGGASAPDGAANAPGFPGPGEASTAGVAVVAAVGTPAYHLRRVRLSAMSQWPGMAGVAAALDLPEDARVRVSSRIAFKAVFECGTTATQLLYASPSFRGEPWYDFVMYSSSGNASTLSVAEVRAIVRRPGGDFVVVADMVSVPGVPGCPLVARGCTRLAWSVPDGETDVCLRTMPLESIRRVLHVVPDFADLSCRRGLDAEPAKWGDPVEERLAMRFFINAFYPWGS</sequence>
<dbReference type="Proteomes" id="UP000798662">
    <property type="component" value="Chromosome 1"/>
</dbReference>
<gene>
    <name evidence="1" type="ORF">I4F81_000255</name>
</gene>
<reference evidence="1" key="1">
    <citation type="submission" date="2019-11" db="EMBL/GenBank/DDBJ databases">
        <title>Nori genome reveals adaptations in red seaweeds to the harsh intertidal environment.</title>
        <authorList>
            <person name="Wang D."/>
            <person name="Mao Y."/>
        </authorList>
    </citation>
    <scope>NUCLEOTIDE SEQUENCE</scope>
    <source>
        <tissue evidence="1">Gametophyte</tissue>
    </source>
</reference>